<dbReference type="GO" id="GO:0003700">
    <property type="term" value="F:DNA-binding transcription factor activity"/>
    <property type="evidence" value="ECO:0007669"/>
    <property type="project" value="InterPro"/>
</dbReference>
<evidence type="ECO:0000256" key="4">
    <source>
        <dbReference type="SAM" id="MobiDB-lite"/>
    </source>
</evidence>
<evidence type="ECO:0000259" key="5">
    <source>
        <dbReference type="PROSITE" id="PS01124"/>
    </source>
</evidence>
<dbReference type="PROSITE" id="PS01124">
    <property type="entry name" value="HTH_ARAC_FAMILY_2"/>
    <property type="match status" value="1"/>
</dbReference>
<accession>A0A9D9E4D6</accession>
<dbReference type="InterPro" id="IPR018060">
    <property type="entry name" value="HTH_AraC"/>
</dbReference>
<evidence type="ECO:0000313" key="6">
    <source>
        <dbReference type="EMBL" id="MBO8438270.1"/>
    </source>
</evidence>
<keyword evidence="3" id="KW-0804">Transcription</keyword>
<dbReference type="InterPro" id="IPR009057">
    <property type="entry name" value="Homeodomain-like_sf"/>
</dbReference>
<name>A0A9D9E4D6_9BACT</name>
<feature type="region of interest" description="Disordered" evidence="4">
    <location>
        <begin position="298"/>
        <end position="317"/>
    </location>
</feature>
<dbReference type="EMBL" id="JADIMW010000055">
    <property type="protein sequence ID" value="MBO8438270.1"/>
    <property type="molecule type" value="Genomic_DNA"/>
</dbReference>
<gene>
    <name evidence="6" type="ORF">IAC54_05155</name>
</gene>
<evidence type="ECO:0000256" key="3">
    <source>
        <dbReference type="ARBA" id="ARBA00023163"/>
    </source>
</evidence>
<dbReference type="Proteomes" id="UP000823636">
    <property type="component" value="Unassembled WGS sequence"/>
</dbReference>
<proteinExistence type="predicted"/>
<keyword evidence="1" id="KW-0805">Transcription regulation</keyword>
<dbReference type="Gene3D" id="1.10.10.60">
    <property type="entry name" value="Homeodomain-like"/>
    <property type="match status" value="1"/>
</dbReference>
<reference evidence="6" key="1">
    <citation type="submission" date="2020-10" db="EMBL/GenBank/DDBJ databases">
        <authorList>
            <person name="Gilroy R."/>
        </authorList>
    </citation>
    <scope>NUCLEOTIDE SEQUENCE</scope>
    <source>
        <strain evidence="6">G3-4614</strain>
    </source>
</reference>
<dbReference type="PANTHER" id="PTHR43280:SF32">
    <property type="entry name" value="TRANSCRIPTIONAL REGULATORY PROTEIN"/>
    <property type="match status" value="1"/>
</dbReference>
<evidence type="ECO:0000313" key="7">
    <source>
        <dbReference type="Proteomes" id="UP000823636"/>
    </source>
</evidence>
<dbReference type="AlphaFoldDB" id="A0A9D9E4D6"/>
<sequence>MRKEKTERSIKIPELVFQHSTDVQISIVEDLSALQNEGCDVLIKNVIAVLCTNGSASICINDRNLEIKANDILICQPHTLLEGYNTSFDFKGFCIMLSKEYVYRISMISGGNWDIKVFIEDNPILSLTDDEVETFSLYYNLIKKKLANKSGSHRKELLDSLLGSFMFELHDIIERFIELTPPTFSSAENIFREFIKLLSSSFPKKRDVSYYADALNVTPKYLSAVCKSVCGHTAFDLISKYVVKDIEYMLKKQEKSIKEIVNELDFPNISFFGKYVKKHLGVPPRRYREILFKKTSGFGNTQSGKSEPEETATHDTI</sequence>
<dbReference type="PANTHER" id="PTHR43280">
    <property type="entry name" value="ARAC-FAMILY TRANSCRIPTIONAL REGULATOR"/>
    <property type="match status" value="1"/>
</dbReference>
<comment type="caution">
    <text evidence="6">The sequence shown here is derived from an EMBL/GenBank/DDBJ whole genome shotgun (WGS) entry which is preliminary data.</text>
</comment>
<dbReference type="SMART" id="SM00342">
    <property type="entry name" value="HTH_ARAC"/>
    <property type="match status" value="1"/>
</dbReference>
<reference evidence="6" key="2">
    <citation type="journal article" date="2021" name="PeerJ">
        <title>Extensive microbial diversity within the chicken gut microbiome revealed by metagenomics and culture.</title>
        <authorList>
            <person name="Gilroy R."/>
            <person name="Ravi A."/>
            <person name="Getino M."/>
            <person name="Pursley I."/>
            <person name="Horton D.L."/>
            <person name="Alikhan N.F."/>
            <person name="Baker D."/>
            <person name="Gharbi K."/>
            <person name="Hall N."/>
            <person name="Watson M."/>
            <person name="Adriaenssens E.M."/>
            <person name="Foster-Nyarko E."/>
            <person name="Jarju S."/>
            <person name="Secka A."/>
            <person name="Antonio M."/>
            <person name="Oren A."/>
            <person name="Chaudhuri R.R."/>
            <person name="La Ragione R."/>
            <person name="Hildebrand F."/>
            <person name="Pallen M.J."/>
        </authorList>
    </citation>
    <scope>NUCLEOTIDE SEQUENCE</scope>
    <source>
        <strain evidence="6">G3-4614</strain>
    </source>
</reference>
<protein>
    <submittedName>
        <fullName evidence="6">AraC family transcriptional regulator</fullName>
    </submittedName>
</protein>
<dbReference type="Pfam" id="PF12833">
    <property type="entry name" value="HTH_18"/>
    <property type="match status" value="1"/>
</dbReference>
<feature type="domain" description="HTH araC/xylS-type" evidence="5">
    <location>
        <begin position="192"/>
        <end position="290"/>
    </location>
</feature>
<evidence type="ECO:0000256" key="1">
    <source>
        <dbReference type="ARBA" id="ARBA00023015"/>
    </source>
</evidence>
<evidence type="ECO:0000256" key="2">
    <source>
        <dbReference type="ARBA" id="ARBA00023125"/>
    </source>
</evidence>
<dbReference type="GO" id="GO:0043565">
    <property type="term" value="F:sequence-specific DNA binding"/>
    <property type="evidence" value="ECO:0007669"/>
    <property type="project" value="InterPro"/>
</dbReference>
<keyword evidence="2" id="KW-0238">DNA-binding</keyword>
<feature type="compositionally biased region" description="Basic and acidic residues" evidence="4">
    <location>
        <begin position="306"/>
        <end position="317"/>
    </location>
</feature>
<dbReference type="SUPFAM" id="SSF46689">
    <property type="entry name" value="Homeodomain-like"/>
    <property type="match status" value="1"/>
</dbReference>
<organism evidence="6 7">
    <name type="scientific">Candidatus Caccoplasma merdipullorum</name>
    <dbReference type="NCBI Taxonomy" id="2840718"/>
    <lineage>
        <taxon>Bacteria</taxon>
        <taxon>Pseudomonadati</taxon>
        <taxon>Bacteroidota</taxon>
        <taxon>Bacteroidia</taxon>
        <taxon>Bacteroidales</taxon>
        <taxon>Bacteroidaceae</taxon>
        <taxon>Bacteroidaceae incertae sedis</taxon>
        <taxon>Candidatus Caccoplasma</taxon>
    </lineage>
</organism>